<accession>A0ACC1RRG0</accession>
<comment type="caution">
    <text evidence="1">The sequence shown here is derived from an EMBL/GenBank/DDBJ whole genome shotgun (WGS) entry which is preliminary data.</text>
</comment>
<evidence type="ECO:0000313" key="2">
    <source>
        <dbReference type="Proteomes" id="UP001148629"/>
    </source>
</evidence>
<name>A0ACC1RRG0_9HYPO</name>
<proteinExistence type="predicted"/>
<gene>
    <name evidence="1" type="ORF">NM208_g11714</name>
</gene>
<dbReference type="Proteomes" id="UP001148629">
    <property type="component" value="Unassembled WGS sequence"/>
</dbReference>
<sequence length="140" mass="15787">MSEREGPVDQEIRRLDPAYFRPSSTDQKRAKKREAQRKYRSGIRLRPRATDQTQGHGKKESVPQSLDIYPTVAFGAQLADRDEGAAAATGWTTEPETEQRHEREAQTTCLVVGDFLLLPEGDVGDEALRKGHVCFKMEET</sequence>
<dbReference type="EMBL" id="JANRMS010001937">
    <property type="protein sequence ID" value="KAJ3525263.1"/>
    <property type="molecule type" value="Genomic_DNA"/>
</dbReference>
<protein>
    <submittedName>
        <fullName evidence="1">Uncharacterized protein</fullName>
    </submittedName>
</protein>
<reference evidence="1" key="1">
    <citation type="submission" date="2022-08" db="EMBL/GenBank/DDBJ databases">
        <title>Genome Sequence of Fusarium decemcellulare.</title>
        <authorList>
            <person name="Buettner E."/>
        </authorList>
    </citation>
    <scope>NUCLEOTIDE SEQUENCE</scope>
    <source>
        <strain evidence="1">Babe19</strain>
    </source>
</reference>
<keyword evidence="2" id="KW-1185">Reference proteome</keyword>
<organism evidence="1 2">
    <name type="scientific">Fusarium decemcellulare</name>
    <dbReference type="NCBI Taxonomy" id="57161"/>
    <lineage>
        <taxon>Eukaryota</taxon>
        <taxon>Fungi</taxon>
        <taxon>Dikarya</taxon>
        <taxon>Ascomycota</taxon>
        <taxon>Pezizomycotina</taxon>
        <taxon>Sordariomycetes</taxon>
        <taxon>Hypocreomycetidae</taxon>
        <taxon>Hypocreales</taxon>
        <taxon>Nectriaceae</taxon>
        <taxon>Fusarium</taxon>
        <taxon>Fusarium decemcellulare species complex</taxon>
    </lineage>
</organism>
<evidence type="ECO:0000313" key="1">
    <source>
        <dbReference type="EMBL" id="KAJ3525263.1"/>
    </source>
</evidence>